<name>A0A314ZQ08_PRUYE</name>
<dbReference type="STRING" id="2094558.A0A314ZQ08"/>
<accession>A0A314ZQ08</accession>
<keyword evidence="1" id="KW-0430">Lectin</keyword>
<dbReference type="OrthoDB" id="1731161at2759"/>
<proteinExistence type="predicted"/>
<protein>
    <submittedName>
        <fullName evidence="1">G-type lectin S-receptor-like serine/threonine-protein kinase</fullName>
    </submittedName>
</protein>
<keyword evidence="1" id="KW-0808">Transferase</keyword>
<dbReference type="Gene3D" id="3.30.200.20">
    <property type="entry name" value="Phosphorylase Kinase, domain 1"/>
    <property type="match status" value="1"/>
</dbReference>
<comment type="caution">
    <text evidence="1">The sequence shown here is derived from an EMBL/GenBank/DDBJ whole genome shotgun (WGS) entry which is preliminary data.</text>
</comment>
<dbReference type="GO" id="GO:0016301">
    <property type="term" value="F:kinase activity"/>
    <property type="evidence" value="ECO:0007669"/>
    <property type="project" value="UniProtKB-KW"/>
</dbReference>
<evidence type="ECO:0000313" key="1">
    <source>
        <dbReference type="EMBL" id="PQQ21389.1"/>
    </source>
</evidence>
<organism evidence="1 2">
    <name type="scientific">Prunus yedoensis var. nudiflora</name>
    <dbReference type="NCBI Taxonomy" id="2094558"/>
    <lineage>
        <taxon>Eukaryota</taxon>
        <taxon>Viridiplantae</taxon>
        <taxon>Streptophyta</taxon>
        <taxon>Embryophyta</taxon>
        <taxon>Tracheophyta</taxon>
        <taxon>Spermatophyta</taxon>
        <taxon>Magnoliopsida</taxon>
        <taxon>eudicotyledons</taxon>
        <taxon>Gunneridae</taxon>
        <taxon>Pentapetalae</taxon>
        <taxon>rosids</taxon>
        <taxon>fabids</taxon>
        <taxon>Rosales</taxon>
        <taxon>Rosaceae</taxon>
        <taxon>Amygdaloideae</taxon>
        <taxon>Amygdaleae</taxon>
        <taxon>Prunus</taxon>
    </lineage>
</organism>
<dbReference type="AlphaFoldDB" id="A0A314ZQ08"/>
<keyword evidence="1" id="KW-0675">Receptor</keyword>
<evidence type="ECO:0000313" key="2">
    <source>
        <dbReference type="Proteomes" id="UP000250321"/>
    </source>
</evidence>
<gene>
    <name evidence="1" type="ORF">Pyn_17976</name>
</gene>
<sequence>MASYLILYSSAPPFSKIDRSVQSHATYFTGELKPGQKEDLELPLFDLAAVVCATKNFSNNNKLGEGGFGSVFKDYGYKSYIERLQHMWLMDFRVH</sequence>
<keyword evidence="1" id="KW-0418">Kinase</keyword>
<dbReference type="Proteomes" id="UP000250321">
    <property type="component" value="Unassembled WGS sequence"/>
</dbReference>
<keyword evidence="2" id="KW-1185">Reference proteome</keyword>
<dbReference type="EMBL" id="PJQY01000012">
    <property type="protein sequence ID" value="PQQ21389.1"/>
    <property type="molecule type" value="Genomic_DNA"/>
</dbReference>
<dbReference type="GO" id="GO:0030246">
    <property type="term" value="F:carbohydrate binding"/>
    <property type="evidence" value="ECO:0007669"/>
    <property type="project" value="UniProtKB-KW"/>
</dbReference>
<reference evidence="1 2" key="1">
    <citation type="submission" date="2018-02" db="EMBL/GenBank/DDBJ databases">
        <title>Draft genome of wild Prunus yedoensis var. nudiflora.</title>
        <authorList>
            <person name="Baek S."/>
            <person name="Kim J.-H."/>
            <person name="Choi K."/>
            <person name="Kim G.-B."/>
            <person name="Cho A."/>
            <person name="Jang H."/>
            <person name="Shin C.-H."/>
            <person name="Yu H.-J."/>
            <person name="Mun J.-H."/>
        </authorList>
    </citation>
    <scope>NUCLEOTIDE SEQUENCE [LARGE SCALE GENOMIC DNA]</scope>
    <source>
        <strain evidence="2">cv. Jeju island</strain>
        <tissue evidence="1">Leaf</tissue>
    </source>
</reference>